<dbReference type="InterPro" id="IPR011051">
    <property type="entry name" value="RmlC_Cupin_sf"/>
</dbReference>
<proteinExistence type="predicted"/>
<evidence type="ECO:0000259" key="1">
    <source>
        <dbReference type="Pfam" id="PF07883"/>
    </source>
</evidence>
<protein>
    <submittedName>
        <fullName evidence="2">Cupin domain-containing protein</fullName>
    </submittedName>
</protein>
<dbReference type="Proteomes" id="UP000289411">
    <property type="component" value="Unassembled WGS sequence"/>
</dbReference>
<keyword evidence="3" id="KW-1185">Reference proteome</keyword>
<dbReference type="CDD" id="cd02208">
    <property type="entry name" value="cupin_RmlC-like"/>
    <property type="match status" value="1"/>
</dbReference>
<organism evidence="2 3">
    <name type="scientific">Lichenibacterium ramalinae</name>
    <dbReference type="NCBI Taxonomy" id="2316527"/>
    <lineage>
        <taxon>Bacteria</taxon>
        <taxon>Pseudomonadati</taxon>
        <taxon>Pseudomonadota</taxon>
        <taxon>Alphaproteobacteria</taxon>
        <taxon>Hyphomicrobiales</taxon>
        <taxon>Lichenihabitantaceae</taxon>
        <taxon>Lichenibacterium</taxon>
    </lineage>
</organism>
<dbReference type="Pfam" id="PF07883">
    <property type="entry name" value="Cupin_2"/>
    <property type="match status" value="1"/>
</dbReference>
<evidence type="ECO:0000313" key="2">
    <source>
        <dbReference type="EMBL" id="RYB03878.1"/>
    </source>
</evidence>
<sequence>MTSDGQAGGRFDVLALAASLPESAATLLADHYITDRPSGSARVFRTYRPVPAHSHRGCDEYLYVLSGRGTFWMGDASRAAPFAPGQLLVFDRDTVHAMPELHEHPVVFLAIDTPRRAPDDVTFVNPADGDAASFMARNAAP</sequence>
<dbReference type="SUPFAM" id="SSF51182">
    <property type="entry name" value="RmlC-like cupins"/>
    <property type="match status" value="1"/>
</dbReference>
<dbReference type="InterPro" id="IPR014710">
    <property type="entry name" value="RmlC-like_jellyroll"/>
</dbReference>
<dbReference type="AlphaFoldDB" id="A0A4Q2RD34"/>
<dbReference type="Gene3D" id="2.60.120.10">
    <property type="entry name" value="Jelly Rolls"/>
    <property type="match status" value="1"/>
</dbReference>
<dbReference type="OrthoDB" id="1177356at2"/>
<reference evidence="2 3" key="2">
    <citation type="submission" date="2019-02" db="EMBL/GenBank/DDBJ databases">
        <title>'Lichenibacterium ramalinii' gen. nov. sp. nov., 'Lichenibacterium minor' gen. nov. sp. nov.</title>
        <authorList>
            <person name="Pankratov T."/>
        </authorList>
    </citation>
    <scope>NUCLEOTIDE SEQUENCE [LARGE SCALE GENOMIC DNA]</scope>
    <source>
        <strain evidence="2 3">RmlP001</strain>
    </source>
</reference>
<comment type="caution">
    <text evidence="2">The sequence shown here is derived from an EMBL/GenBank/DDBJ whole genome shotgun (WGS) entry which is preliminary data.</text>
</comment>
<evidence type="ECO:0000313" key="3">
    <source>
        <dbReference type="Proteomes" id="UP000289411"/>
    </source>
</evidence>
<accession>A0A4Q2RD34</accession>
<feature type="domain" description="Cupin type-2" evidence="1">
    <location>
        <begin position="50"/>
        <end position="111"/>
    </location>
</feature>
<reference evidence="2 3" key="1">
    <citation type="submission" date="2018-09" db="EMBL/GenBank/DDBJ databases">
        <authorList>
            <person name="Grouzdev D.S."/>
            <person name="Krutkina M.S."/>
        </authorList>
    </citation>
    <scope>NUCLEOTIDE SEQUENCE [LARGE SCALE GENOMIC DNA]</scope>
    <source>
        <strain evidence="2 3">RmlP001</strain>
    </source>
</reference>
<gene>
    <name evidence="2" type="ORF">D3272_14860</name>
</gene>
<dbReference type="RefSeq" id="WP_129219995.1">
    <property type="nucleotide sequence ID" value="NZ_QYBC01000012.1"/>
</dbReference>
<name>A0A4Q2RD34_9HYPH</name>
<dbReference type="InterPro" id="IPR013096">
    <property type="entry name" value="Cupin_2"/>
</dbReference>
<dbReference type="EMBL" id="QYBC01000012">
    <property type="protein sequence ID" value="RYB03878.1"/>
    <property type="molecule type" value="Genomic_DNA"/>
</dbReference>